<evidence type="ECO:0000313" key="3">
    <source>
        <dbReference type="Proteomes" id="UP000617634"/>
    </source>
</evidence>
<keyword evidence="1" id="KW-0472">Membrane</keyword>
<reference evidence="2" key="1">
    <citation type="submission" date="2020-11" db="EMBL/GenBank/DDBJ databases">
        <title>Novosphingobium aureum sp. nov., a marine bacterium isolated from sediment of a salt flat.</title>
        <authorList>
            <person name="Yoo Y."/>
            <person name="Kim J.-J."/>
        </authorList>
    </citation>
    <scope>NUCLEOTIDE SEQUENCE</scope>
    <source>
        <strain evidence="2">YJ-S2-02</strain>
    </source>
</reference>
<keyword evidence="1" id="KW-1133">Transmembrane helix</keyword>
<comment type="caution">
    <text evidence="2">The sequence shown here is derived from an EMBL/GenBank/DDBJ whole genome shotgun (WGS) entry which is preliminary data.</text>
</comment>
<sequence>MTFIKAMVPSFLLTGVVSGVFGSQGARASALAIERIHLEGHTFYWSWSLFTAATGLAWLMLLMMDD</sequence>
<name>A0A931MKL3_9SPHN</name>
<gene>
    <name evidence="2" type="ORF">I5E68_08810</name>
</gene>
<keyword evidence="1" id="KW-0812">Transmembrane</keyword>
<organism evidence="2 3">
    <name type="scientific">Novosphingobium aureum</name>
    <dbReference type="NCBI Taxonomy" id="2792964"/>
    <lineage>
        <taxon>Bacteria</taxon>
        <taxon>Pseudomonadati</taxon>
        <taxon>Pseudomonadota</taxon>
        <taxon>Alphaproteobacteria</taxon>
        <taxon>Sphingomonadales</taxon>
        <taxon>Sphingomonadaceae</taxon>
        <taxon>Novosphingobium</taxon>
    </lineage>
</organism>
<evidence type="ECO:0000313" key="2">
    <source>
        <dbReference type="EMBL" id="MBH0113047.1"/>
    </source>
</evidence>
<proteinExistence type="predicted"/>
<dbReference type="EMBL" id="JADZGI010000001">
    <property type="protein sequence ID" value="MBH0113047.1"/>
    <property type="molecule type" value="Genomic_DNA"/>
</dbReference>
<accession>A0A931MKL3</accession>
<feature type="transmembrane region" description="Helical" evidence="1">
    <location>
        <begin position="44"/>
        <end position="64"/>
    </location>
</feature>
<dbReference type="AlphaFoldDB" id="A0A931MKL3"/>
<protein>
    <submittedName>
        <fullName evidence="2">Uncharacterized protein</fullName>
    </submittedName>
</protein>
<dbReference type="RefSeq" id="WP_197163000.1">
    <property type="nucleotide sequence ID" value="NZ_JADZGI010000001.1"/>
</dbReference>
<evidence type="ECO:0000256" key="1">
    <source>
        <dbReference type="SAM" id="Phobius"/>
    </source>
</evidence>
<keyword evidence="3" id="KW-1185">Reference proteome</keyword>
<dbReference type="Proteomes" id="UP000617634">
    <property type="component" value="Unassembled WGS sequence"/>
</dbReference>